<dbReference type="Proteomes" id="UP000306102">
    <property type="component" value="Unassembled WGS sequence"/>
</dbReference>
<dbReference type="AlphaFoldDB" id="A0A4S4F1L1"/>
<evidence type="ECO:0000313" key="1">
    <source>
        <dbReference type="EMBL" id="THG23339.1"/>
    </source>
</evidence>
<accession>A0A4S4F1L1</accession>
<gene>
    <name evidence="1" type="ORF">TEA_010787</name>
</gene>
<sequence length="122" mass="12999">MPIFTAALGSVSGLAFLSNLFSSSDTTFQSYHHSSSLSSLSNPSFNFLNSCRNSPIRRHPFHTSKVSVSGDAKTEGSSAAAGVIEDLSESSENIKQARTDVEDTGSCWTDVEDSLWGHVGPL</sequence>
<protein>
    <submittedName>
        <fullName evidence="1">Uncharacterized protein</fullName>
    </submittedName>
</protein>
<keyword evidence="2" id="KW-1185">Reference proteome</keyword>
<name>A0A4S4F1L1_CAMSN</name>
<comment type="caution">
    <text evidence="1">The sequence shown here is derived from an EMBL/GenBank/DDBJ whole genome shotgun (WGS) entry which is preliminary data.</text>
</comment>
<proteinExistence type="predicted"/>
<dbReference type="EMBL" id="SDRB02000357">
    <property type="protein sequence ID" value="THG23339.1"/>
    <property type="molecule type" value="Genomic_DNA"/>
</dbReference>
<reference evidence="1 2" key="1">
    <citation type="journal article" date="2018" name="Proc. Natl. Acad. Sci. U.S.A.">
        <title>Draft genome sequence of Camellia sinensis var. sinensis provides insights into the evolution of the tea genome and tea quality.</title>
        <authorList>
            <person name="Wei C."/>
            <person name="Yang H."/>
            <person name="Wang S."/>
            <person name="Zhao J."/>
            <person name="Liu C."/>
            <person name="Gao L."/>
            <person name="Xia E."/>
            <person name="Lu Y."/>
            <person name="Tai Y."/>
            <person name="She G."/>
            <person name="Sun J."/>
            <person name="Cao H."/>
            <person name="Tong W."/>
            <person name="Gao Q."/>
            <person name="Li Y."/>
            <person name="Deng W."/>
            <person name="Jiang X."/>
            <person name="Wang W."/>
            <person name="Chen Q."/>
            <person name="Zhang S."/>
            <person name="Li H."/>
            <person name="Wu J."/>
            <person name="Wang P."/>
            <person name="Li P."/>
            <person name="Shi C."/>
            <person name="Zheng F."/>
            <person name="Jian J."/>
            <person name="Huang B."/>
            <person name="Shan D."/>
            <person name="Shi M."/>
            <person name="Fang C."/>
            <person name="Yue Y."/>
            <person name="Li F."/>
            <person name="Li D."/>
            <person name="Wei S."/>
            <person name="Han B."/>
            <person name="Jiang C."/>
            <person name="Yin Y."/>
            <person name="Xia T."/>
            <person name="Zhang Z."/>
            <person name="Bennetzen J.L."/>
            <person name="Zhao S."/>
            <person name="Wan X."/>
        </authorList>
    </citation>
    <scope>NUCLEOTIDE SEQUENCE [LARGE SCALE GENOMIC DNA]</scope>
    <source>
        <strain evidence="2">cv. Shuchazao</strain>
        <tissue evidence="1">Leaf</tissue>
    </source>
</reference>
<organism evidence="1 2">
    <name type="scientific">Camellia sinensis var. sinensis</name>
    <name type="common">China tea</name>
    <dbReference type="NCBI Taxonomy" id="542762"/>
    <lineage>
        <taxon>Eukaryota</taxon>
        <taxon>Viridiplantae</taxon>
        <taxon>Streptophyta</taxon>
        <taxon>Embryophyta</taxon>
        <taxon>Tracheophyta</taxon>
        <taxon>Spermatophyta</taxon>
        <taxon>Magnoliopsida</taxon>
        <taxon>eudicotyledons</taxon>
        <taxon>Gunneridae</taxon>
        <taxon>Pentapetalae</taxon>
        <taxon>asterids</taxon>
        <taxon>Ericales</taxon>
        <taxon>Theaceae</taxon>
        <taxon>Camellia</taxon>
    </lineage>
</organism>
<evidence type="ECO:0000313" key="2">
    <source>
        <dbReference type="Proteomes" id="UP000306102"/>
    </source>
</evidence>